<reference evidence="1 2" key="1">
    <citation type="submission" date="2018-04" db="EMBL/GenBank/DDBJ databases">
        <title>Genomic Encyclopedia of Archaeal and Bacterial Type Strains, Phase II (KMG-II): from individual species to whole genera.</title>
        <authorList>
            <person name="Goeker M."/>
        </authorList>
    </citation>
    <scope>NUCLEOTIDE SEQUENCE [LARGE SCALE GENOMIC DNA]</scope>
    <source>
        <strain evidence="1 2">DSM 29955</strain>
    </source>
</reference>
<protein>
    <submittedName>
        <fullName evidence="1">Uncharacterized protein</fullName>
    </submittedName>
</protein>
<accession>A0A2T6K774</accession>
<sequence>MTSGTCDSRDICDTNNQDWALVADVAVVAAMAITLVKDGHISFAIVVSCNTYLLPKDLTNTLMTTSNDRKDDPPGVAFTYRTRTQTNRHQRTAALESRQTRVTSAPLTFRIGGLPAHSKMGCEIPPILLENNENEECYMRS</sequence>
<evidence type="ECO:0000313" key="1">
    <source>
        <dbReference type="EMBL" id="PUB10533.1"/>
    </source>
</evidence>
<comment type="caution">
    <text evidence="1">The sequence shown here is derived from an EMBL/GenBank/DDBJ whole genome shotgun (WGS) entry which is preliminary data.</text>
</comment>
<organism evidence="1 2">
    <name type="scientific">Yoonia sediminilitoris</name>
    <dbReference type="NCBI Taxonomy" id="1286148"/>
    <lineage>
        <taxon>Bacteria</taxon>
        <taxon>Pseudomonadati</taxon>
        <taxon>Pseudomonadota</taxon>
        <taxon>Alphaproteobacteria</taxon>
        <taxon>Rhodobacterales</taxon>
        <taxon>Paracoccaceae</taxon>
        <taxon>Yoonia</taxon>
    </lineage>
</organism>
<name>A0A2T6K774_9RHOB</name>
<dbReference type="AlphaFoldDB" id="A0A2T6K774"/>
<gene>
    <name evidence="1" type="ORF">C8N45_11812</name>
</gene>
<keyword evidence="2" id="KW-1185">Reference proteome</keyword>
<evidence type="ECO:0000313" key="2">
    <source>
        <dbReference type="Proteomes" id="UP000244523"/>
    </source>
</evidence>
<dbReference type="EMBL" id="QBUD01000018">
    <property type="protein sequence ID" value="PUB10533.1"/>
    <property type="molecule type" value="Genomic_DNA"/>
</dbReference>
<proteinExistence type="predicted"/>
<dbReference type="Proteomes" id="UP000244523">
    <property type="component" value="Unassembled WGS sequence"/>
</dbReference>